<dbReference type="PANTHER" id="PTHR32089:SF119">
    <property type="entry name" value="METHYL-ACCEPTING CHEMOTAXIS PROTEIN CTPL"/>
    <property type="match status" value="1"/>
</dbReference>
<dbReference type="Gene3D" id="1.10.287.950">
    <property type="entry name" value="Methyl-accepting chemotaxis protein"/>
    <property type="match status" value="1"/>
</dbReference>
<feature type="domain" description="Methyl-accepting transducer" evidence="10">
    <location>
        <begin position="275"/>
        <end position="511"/>
    </location>
</feature>
<evidence type="ECO:0000256" key="4">
    <source>
        <dbReference type="ARBA" id="ARBA00023136"/>
    </source>
</evidence>
<dbReference type="InterPro" id="IPR003660">
    <property type="entry name" value="HAMP_dom"/>
</dbReference>
<dbReference type="SMART" id="SM00304">
    <property type="entry name" value="HAMP"/>
    <property type="match status" value="1"/>
</dbReference>
<dbReference type="Pfam" id="PF00672">
    <property type="entry name" value="HAMP"/>
    <property type="match status" value="1"/>
</dbReference>
<dbReference type="Pfam" id="PF00015">
    <property type="entry name" value="MCPsignal"/>
    <property type="match status" value="1"/>
</dbReference>
<evidence type="ECO:0000256" key="6">
    <source>
        <dbReference type="ARBA" id="ARBA00029447"/>
    </source>
</evidence>
<keyword evidence="4 9" id="KW-0472">Membrane</keyword>
<sequence>MFALPRISHRLLFGFSIMVAFLVALSGLGYYSVEKLSGITRGMLESEYAISNGAQELRYLLTRARQKEKSLFISIGSSNSDDNPASNKAEFDEIIGDFLAAAEAFRKLSLPPELAAQAAAMPQQIANYRNAVDHIYRRIESGEVGSALAADAALVPFKQPMRELADTTKGIVQASAKQISHSGETLATASRSIELTLLGIACAAIVLALLCAWSISRSITRPLAEVGSALQRITTARDLRERIRYDRQDEIGFTVRSINALIDLLASTMQQLQLRSNELKGAAQSLSGAADAVRGGSRRQSEESNSMAASLEEMTTRISQVSNLADDAQLRATATGEAASAGNARILAMQHDVGAIADAIRQAASTAGELDTASDRISGITAVIKDVADQTNLLALNAAIEAARAGEQGRGFAVVADEVRKLAEKTGQSASEIAEMISAVRRSARTMADQMDRSVGIVESGVSGVQHASEQIDTISRQSDSMIELVGAIHGALAEQNSASQLIARRVEHIVEMIEENARATESVAGTTAELDNLAYQLREAVASYRT</sequence>
<evidence type="ECO:0000313" key="13">
    <source>
        <dbReference type="Proteomes" id="UP001061302"/>
    </source>
</evidence>
<dbReference type="InterPro" id="IPR024478">
    <property type="entry name" value="HlyB_4HB_MCP"/>
</dbReference>
<evidence type="ECO:0000256" key="5">
    <source>
        <dbReference type="ARBA" id="ARBA00023224"/>
    </source>
</evidence>
<evidence type="ECO:0000256" key="9">
    <source>
        <dbReference type="SAM" id="Phobius"/>
    </source>
</evidence>
<dbReference type="SUPFAM" id="SSF58104">
    <property type="entry name" value="Methyl-accepting chemotaxis protein (MCP) signaling domain"/>
    <property type="match status" value="1"/>
</dbReference>
<evidence type="ECO:0000256" key="2">
    <source>
        <dbReference type="ARBA" id="ARBA00022692"/>
    </source>
</evidence>
<keyword evidence="3 9" id="KW-1133">Transmembrane helix</keyword>
<dbReference type="InterPro" id="IPR004089">
    <property type="entry name" value="MCPsignal_dom"/>
</dbReference>
<gene>
    <name evidence="12" type="ORF">N8I74_04665</name>
</gene>
<dbReference type="PANTHER" id="PTHR32089">
    <property type="entry name" value="METHYL-ACCEPTING CHEMOTAXIS PROTEIN MCPB"/>
    <property type="match status" value="1"/>
</dbReference>
<evidence type="ECO:0000256" key="1">
    <source>
        <dbReference type="ARBA" id="ARBA00004141"/>
    </source>
</evidence>
<feature type="region of interest" description="Disordered" evidence="8">
    <location>
        <begin position="290"/>
        <end position="312"/>
    </location>
</feature>
<keyword evidence="13" id="KW-1185">Reference proteome</keyword>
<protein>
    <submittedName>
        <fullName evidence="12">Methyl-accepting chemotaxis protein</fullName>
    </submittedName>
</protein>
<dbReference type="Pfam" id="PF12729">
    <property type="entry name" value="4HB_MCP_1"/>
    <property type="match status" value="1"/>
</dbReference>
<proteinExistence type="inferred from homology"/>
<feature type="transmembrane region" description="Helical" evidence="9">
    <location>
        <begin position="195"/>
        <end position="215"/>
    </location>
</feature>
<dbReference type="RefSeq" id="WP_263125772.1">
    <property type="nucleotide sequence ID" value="NZ_CP106753.1"/>
</dbReference>
<dbReference type="SMART" id="SM00283">
    <property type="entry name" value="MA"/>
    <property type="match status" value="1"/>
</dbReference>
<dbReference type="Proteomes" id="UP001061302">
    <property type="component" value="Chromosome"/>
</dbReference>
<organism evidence="12 13">
    <name type="scientific">Chitiniphilus purpureus</name>
    <dbReference type="NCBI Taxonomy" id="2981137"/>
    <lineage>
        <taxon>Bacteria</taxon>
        <taxon>Pseudomonadati</taxon>
        <taxon>Pseudomonadota</taxon>
        <taxon>Betaproteobacteria</taxon>
        <taxon>Neisseriales</taxon>
        <taxon>Chitinibacteraceae</taxon>
        <taxon>Chitiniphilus</taxon>
    </lineage>
</organism>
<dbReference type="PRINTS" id="PR00260">
    <property type="entry name" value="CHEMTRNSDUCR"/>
</dbReference>
<dbReference type="InterPro" id="IPR004090">
    <property type="entry name" value="Chemotax_Me-accpt_rcpt"/>
</dbReference>
<keyword evidence="5 7" id="KW-0807">Transducer</keyword>
<accession>A0ABY6DS69</accession>
<dbReference type="CDD" id="cd06225">
    <property type="entry name" value="HAMP"/>
    <property type="match status" value="1"/>
</dbReference>
<evidence type="ECO:0000259" key="10">
    <source>
        <dbReference type="PROSITE" id="PS50111"/>
    </source>
</evidence>
<name>A0ABY6DS69_9NEIS</name>
<evidence type="ECO:0000256" key="3">
    <source>
        <dbReference type="ARBA" id="ARBA00022989"/>
    </source>
</evidence>
<dbReference type="PROSITE" id="PS50885">
    <property type="entry name" value="HAMP"/>
    <property type="match status" value="1"/>
</dbReference>
<evidence type="ECO:0000313" key="12">
    <source>
        <dbReference type="EMBL" id="UXY16316.1"/>
    </source>
</evidence>
<evidence type="ECO:0000256" key="7">
    <source>
        <dbReference type="PROSITE-ProRule" id="PRU00284"/>
    </source>
</evidence>
<dbReference type="PROSITE" id="PS50111">
    <property type="entry name" value="CHEMOTAXIS_TRANSDUC_2"/>
    <property type="match status" value="1"/>
</dbReference>
<evidence type="ECO:0000256" key="8">
    <source>
        <dbReference type="SAM" id="MobiDB-lite"/>
    </source>
</evidence>
<comment type="similarity">
    <text evidence="6">Belongs to the methyl-accepting chemotaxis (MCP) protein family.</text>
</comment>
<feature type="domain" description="HAMP" evidence="11">
    <location>
        <begin position="217"/>
        <end position="270"/>
    </location>
</feature>
<feature type="transmembrane region" description="Helical" evidence="9">
    <location>
        <begin position="12"/>
        <end position="33"/>
    </location>
</feature>
<reference evidence="12" key="1">
    <citation type="submission" date="2022-10" db="EMBL/GenBank/DDBJ databases">
        <title>Chitiniphilus purpureus sp. nov., a novel chitin-degrading bacterium isolated from crawfish pond sediment.</title>
        <authorList>
            <person name="Li K."/>
        </authorList>
    </citation>
    <scope>NUCLEOTIDE SEQUENCE</scope>
    <source>
        <strain evidence="12">CD1</strain>
    </source>
</reference>
<keyword evidence="2 9" id="KW-0812">Transmembrane</keyword>
<evidence type="ECO:0000259" key="11">
    <source>
        <dbReference type="PROSITE" id="PS50885"/>
    </source>
</evidence>
<comment type="subcellular location">
    <subcellularLocation>
        <location evidence="1">Membrane</location>
        <topology evidence="1">Multi-pass membrane protein</topology>
    </subcellularLocation>
</comment>
<dbReference type="EMBL" id="CP106753">
    <property type="protein sequence ID" value="UXY16316.1"/>
    <property type="molecule type" value="Genomic_DNA"/>
</dbReference>